<accession>A0A0E4GX32</accession>
<dbReference type="Pfam" id="PF06013">
    <property type="entry name" value="WXG100"/>
    <property type="match status" value="1"/>
</dbReference>
<protein>
    <submittedName>
        <fullName evidence="1">Proteins of 100 residues with WXG</fullName>
    </submittedName>
</protein>
<dbReference type="EMBL" id="CTEE01000001">
    <property type="protein sequence ID" value="CQD11750.1"/>
    <property type="molecule type" value="Genomic_DNA"/>
</dbReference>
<gene>
    <name evidence="1" type="ORF">BN1232_02205</name>
</gene>
<dbReference type="Gene3D" id="1.10.287.1060">
    <property type="entry name" value="ESAT-6-like"/>
    <property type="match status" value="1"/>
</dbReference>
<evidence type="ECO:0000313" key="1">
    <source>
        <dbReference type="EMBL" id="CQD11750.1"/>
    </source>
</evidence>
<name>A0A0E4GX32_MYCLN</name>
<proteinExistence type="predicted"/>
<evidence type="ECO:0000313" key="2">
    <source>
        <dbReference type="Proteomes" id="UP000199251"/>
    </source>
</evidence>
<organism evidence="1 2">
    <name type="scientific">Mycobacterium lentiflavum</name>
    <dbReference type="NCBI Taxonomy" id="141349"/>
    <lineage>
        <taxon>Bacteria</taxon>
        <taxon>Bacillati</taxon>
        <taxon>Actinomycetota</taxon>
        <taxon>Actinomycetes</taxon>
        <taxon>Mycobacteriales</taxon>
        <taxon>Mycobacteriaceae</taxon>
        <taxon>Mycobacterium</taxon>
        <taxon>Mycobacterium simiae complex</taxon>
    </lineage>
</organism>
<reference evidence="1 2" key="1">
    <citation type="submission" date="2015-03" db="EMBL/GenBank/DDBJ databases">
        <authorList>
            <person name="Urmite Genomes"/>
        </authorList>
    </citation>
    <scope>NUCLEOTIDE SEQUENCE [LARGE SCALE GENOMIC DNA]</scope>
    <source>
        <strain evidence="1 2">CSUR P1491</strain>
    </source>
</reference>
<dbReference type="SUPFAM" id="SSF140453">
    <property type="entry name" value="EsxAB dimer-like"/>
    <property type="match status" value="1"/>
</dbReference>
<dbReference type="AlphaFoldDB" id="A0A0E4GX32"/>
<dbReference type="InterPro" id="IPR010310">
    <property type="entry name" value="T7SS_ESAT-6-like"/>
</dbReference>
<dbReference type="Proteomes" id="UP000199251">
    <property type="component" value="Unassembled WGS sequence"/>
</dbReference>
<dbReference type="STRING" id="141349.BN1232_02205"/>
<sequence>MCDINIDVDQLTVSGRQVSDQADELAAGLLTADNRIEAAQDGWAGTSAVALSARAARWLPVAQALVGKVGDHGFALQDAAVAHAAAEAERARALGGVAARAAAVGGRG</sequence>
<dbReference type="InterPro" id="IPR036689">
    <property type="entry name" value="ESAT-6-like_sf"/>
</dbReference>